<feature type="transmembrane region" description="Helical" evidence="6">
    <location>
        <begin position="195"/>
        <end position="216"/>
    </location>
</feature>
<feature type="transmembrane region" description="Helical" evidence="6">
    <location>
        <begin position="131"/>
        <end position="150"/>
    </location>
</feature>
<evidence type="ECO:0000313" key="9">
    <source>
        <dbReference type="Proteomes" id="UP000007304"/>
    </source>
</evidence>
<keyword evidence="3 6" id="KW-1133">Transmembrane helix</keyword>
<comment type="subcellular location">
    <subcellularLocation>
        <location evidence="1">Endomembrane system</location>
        <topology evidence="1">Multi-pass membrane protein</topology>
    </subcellularLocation>
</comment>
<accession>H6BJT0</accession>
<feature type="transmembrane region" description="Helical" evidence="6">
    <location>
        <begin position="97"/>
        <end position="119"/>
    </location>
</feature>
<dbReference type="InParanoid" id="H6BJT0"/>
<feature type="compositionally biased region" description="Polar residues" evidence="5">
    <location>
        <begin position="256"/>
        <end position="267"/>
    </location>
</feature>
<dbReference type="EMBL" id="JH226130">
    <property type="protein sequence ID" value="EHY52300.1"/>
    <property type="molecule type" value="Genomic_DNA"/>
</dbReference>
<evidence type="ECO:0000256" key="4">
    <source>
        <dbReference type="ARBA" id="ARBA00023136"/>
    </source>
</evidence>
<protein>
    <recommendedName>
        <fullName evidence="7">CWH43-like N-terminal domain-containing protein</fullName>
    </recommendedName>
</protein>
<dbReference type="GeneID" id="20305153"/>
<dbReference type="InterPro" id="IPR050911">
    <property type="entry name" value="DRAM/TMEM150_Autophagy_Mod"/>
</dbReference>
<sequence length="307" mass="34122">MWYLGSWLFPIVSACMWLAMLLAMFIHWEVIGHPHYPSMEKGQRIAYISDVGAFGLKPLFITGCVITTVSLDLGFMAERWLRHTGRLVPNTSTAQKVLSSIAIVFAVAGSAGLILLSIFDTYHHPKLHDGFLLLFIGGYVLSAVFLCAEYQRLGIHYRHHRILRISFYVKLFFILIEVAMAIVFASTTFTKHQNIAAIFEWLVALIFTFYVLSFLLDLLPSVRTKNHIPQGWREAQLEKAAAGLNGAHDGPGAPITSDSAGPNQNSSVDDDASRGYRGTAMTNGAGPNVDLSLVRTESRWKFGGFRL</sequence>
<dbReference type="OMA" id="YRSQHRI"/>
<dbReference type="OrthoDB" id="10032492at2759"/>
<dbReference type="AlphaFoldDB" id="H6BJT0"/>
<evidence type="ECO:0000256" key="3">
    <source>
        <dbReference type="ARBA" id="ARBA00022989"/>
    </source>
</evidence>
<dbReference type="Proteomes" id="UP000007304">
    <property type="component" value="Unassembled WGS sequence"/>
</dbReference>
<evidence type="ECO:0000256" key="5">
    <source>
        <dbReference type="SAM" id="MobiDB-lite"/>
    </source>
</evidence>
<dbReference type="PANTHER" id="PTHR21324:SF2">
    <property type="entry name" value="EG:22E5.9 PROTEIN"/>
    <property type="match status" value="1"/>
</dbReference>
<dbReference type="RefSeq" id="XP_009152761.1">
    <property type="nucleotide sequence ID" value="XM_009154513.1"/>
</dbReference>
<dbReference type="GO" id="GO:0005886">
    <property type="term" value="C:plasma membrane"/>
    <property type="evidence" value="ECO:0007669"/>
    <property type="project" value="TreeGrafter"/>
</dbReference>
<feature type="transmembrane region" description="Helical" evidence="6">
    <location>
        <begin position="171"/>
        <end position="189"/>
    </location>
</feature>
<evidence type="ECO:0000259" key="7">
    <source>
        <dbReference type="Pfam" id="PF10277"/>
    </source>
</evidence>
<feature type="domain" description="CWH43-like N-terminal" evidence="7">
    <location>
        <begin position="6"/>
        <end position="219"/>
    </location>
</feature>
<reference evidence="8" key="1">
    <citation type="submission" date="2011-07" db="EMBL/GenBank/DDBJ databases">
        <title>The Genome Sequence of Exophiala (Wangiella) dermatitidis NIH/UT8656.</title>
        <authorList>
            <consortium name="The Broad Institute Genome Sequencing Platform"/>
            <person name="Cuomo C."/>
            <person name="Wang Z."/>
            <person name="Hunicke-Smith S."/>
            <person name="Szanislo P.J."/>
            <person name="Earl A."/>
            <person name="Young S.K."/>
            <person name="Zeng Q."/>
            <person name="Gargeya S."/>
            <person name="Fitzgerald M."/>
            <person name="Haas B."/>
            <person name="Abouelleil A."/>
            <person name="Alvarado L."/>
            <person name="Arachchi H.M."/>
            <person name="Berlin A."/>
            <person name="Brown A."/>
            <person name="Chapman S.B."/>
            <person name="Chen Z."/>
            <person name="Dunbar C."/>
            <person name="Freedman E."/>
            <person name="Gearin G."/>
            <person name="Gellesch M."/>
            <person name="Goldberg J."/>
            <person name="Griggs A."/>
            <person name="Gujja S."/>
            <person name="Heiman D."/>
            <person name="Howarth C."/>
            <person name="Larson L."/>
            <person name="Lui A."/>
            <person name="MacDonald P.J.P."/>
            <person name="Montmayeur A."/>
            <person name="Murphy C."/>
            <person name="Neiman D."/>
            <person name="Pearson M."/>
            <person name="Priest M."/>
            <person name="Roberts A."/>
            <person name="Saif S."/>
            <person name="Shea T."/>
            <person name="Shenoy N."/>
            <person name="Sisk P."/>
            <person name="Stolte C."/>
            <person name="Sykes S."/>
            <person name="Wortman J."/>
            <person name="Nusbaum C."/>
            <person name="Birren B."/>
        </authorList>
    </citation>
    <scope>NUCLEOTIDE SEQUENCE</scope>
    <source>
        <strain evidence="8">NIH/UT8656</strain>
    </source>
</reference>
<evidence type="ECO:0000313" key="8">
    <source>
        <dbReference type="EMBL" id="EHY52300.1"/>
    </source>
</evidence>
<dbReference type="eggNOG" id="ENOG502RZQS">
    <property type="taxonomic scope" value="Eukaryota"/>
</dbReference>
<dbReference type="STRING" id="858893.H6BJT0"/>
<dbReference type="PANTHER" id="PTHR21324">
    <property type="entry name" value="FASTING-INDUCIBLE INTEGRAL MEMBRANE PROTEIN TM6P1-RELATED"/>
    <property type="match status" value="1"/>
</dbReference>
<organism evidence="8 9">
    <name type="scientific">Exophiala dermatitidis (strain ATCC 34100 / CBS 525.76 / NIH/UT8656)</name>
    <name type="common">Black yeast</name>
    <name type="synonym">Wangiella dermatitidis</name>
    <dbReference type="NCBI Taxonomy" id="858893"/>
    <lineage>
        <taxon>Eukaryota</taxon>
        <taxon>Fungi</taxon>
        <taxon>Dikarya</taxon>
        <taxon>Ascomycota</taxon>
        <taxon>Pezizomycotina</taxon>
        <taxon>Eurotiomycetes</taxon>
        <taxon>Chaetothyriomycetidae</taxon>
        <taxon>Chaetothyriales</taxon>
        <taxon>Herpotrichiellaceae</taxon>
        <taxon>Exophiala</taxon>
    </lineage>
</organism>
<dbReference type="Pfam" id="PF10277">
    <property type="entry name" value="Frag1"/>
    <property type="match status" value="1"/>
</dbReference>
<gene>
    <name evidence="8" type="ORF">HMPREF1120_00514</name>
</gene>
<name>H6BJT0_EXODN</name>
<dbReference type="InterPro" id="IPR019402">
    <property type="entry name" value="CWH43_N"/>
</dbReference>
<dbReference type="GO" id="GO:0012505">
    <property type="term" value="C:endomembrane system"/>
    <property type="evidence" value="ECO:0007669"/>
    <property type="project" value="UniProtKB-SubCell"/>
</dbReference>
<proteinExistence type="predicted"/>
<evidence type="ECO:0000256" key="1">
    <source>
        <dbReference type="ARBA" id="ARBA00004127"/>
    </source>
</evidence>
<dbReference type="VEuPathDB" id="FungiDB:HMPREF1120_00514"/>
<evidence type="ECO:0000256" key="2">
    <source>
        <dbReference type="ARBA" id="ARBA00022692"/>
    </source>
</evidence>
<keyword evidence="2 6" id="KW-0812">Transmembrane</keyword>
<keyword evidence="9" id="KW-1185">Reference proteome</keyword>
<evidence type="ECO:0000256" key="6">
    <source>
        <dbReference type="SAM" id="Phobius"/>
    </source>
</evidence>
<keyword evidence="4 6" id="KW-0472">Membrane</keyword>
<dbReference type="HOGENOM" id="CLU_050573_0_0_1"/>
<dbReference type="FunCoup" id="H6BJT0">
    <property type="interactions" value="56"/>
</dbReference>
<feature type="transmembrane region" description="Helical" evidence="6">
    <location>
        <begin position="7"/>
        <end position="28"/>
    </location>
</feature>
<feature type="region of interest" description="Disordered" evidence="5">
    <location>
        <begin position="251"/>
        <end position="283"/>
    </location>
</feature>
<feature type="transmembrane region" description="Helical" evidence="6">
    <location>
        <begin position="59"/>
        <end position="77"/>
    </location>
</feature>